<reference evidence="3" key="1">
    <citation type="submission" date="2021-01" db="EMBL/GenBank/DDBJ databases">
        <authorList>
            <person name="Corre E."/>
            <person name="Pelletier E."/>
            <person name="Niang G."/>
            <person name="Scheremetjew M."/>
            <person name="Finn R."/>
            <person name="Kale V."/>
            <person name="Holt S."/>
            <person name="Cochrane G."/>
            <person name="Meng A."/>
            <person name="Brown T."/>
            <person name="Cohen L."/>
        </authorList>
    </citation>
    <scope>NUCLEOTIDE SEQUENCE</scope>
    <source>
        <strain evidence="3">NIES-381</strain>
    </source>
</reference>
<evidence type="ECO:0000313" key="3">
    <source>
        <dbReference type="EMBL" id="CAD9005472.1"/>
    </source>
</evidence>
<feature type="compositionally biased region" description="Basic residues" evidence="2">
    <location>
        <begin position="1021"/>
        <end position="1046"/>
    </location>
</feature>
<dbReference type="AlphaFoldDB" id="A0A7S1N981"/>
<feature type="compositionally biased region" description="Polar residues" evidence="2">
    <location>
        <begin position="848"/>
        <end position="857"/>
    </location>
</feature>
<evidence type="ECO:0000256" key="2">
    <source>
        <dbReference type="SAM" id="MobiDB-lite"/>
    </source>
</evidence>
<feature type="region of interest" description="Disordered" evidence="2">
    <location>
        <begin position="129"/>
        <end position="177"/>
    </location>
</feature>
<evidence type="ECO:0000256" key="1">
    <source>
        <dbReference type="SAM" id="Coils"/>
    </source>
</evidence>
<accession>A0A7S1N981</accession>
<feature type="compositionally biased region" description="Polar residues" evidence="2">
    <location>
        <begin position="129"/>
        <end position="151"/>
    </location>
</feature>
<feature type="compositionally biased region" description="Low complexity" evidence="2">
    <location>
        <begin position="1007"/>
        <end position="1017"/>
    </location>
</feature>
<protein>
    <submittedName>
        <fullName evidence="3">Uncharacterized protein</fullName>
    </submittedName>
</protein>
<feature type="compositionally biased region" description="Low complexity" evidence="2">
    <location>
        <begin position="782"/>
        <end position="791"/>
    </location>
</feature>
<organism evidence="3">
    <name type="scientific">Eutreptiella gymnastica</name>
    <dbReference type="NCBI Taxonomy" id="73025"/>
    <lineage>
        <taxon>Eukaryota</taxon>
        <taxon>Discoba</taxon>
        <taxon>Euglenozoa</taxon>
        <taxon>Euglenida</taxon>
        <taxon>Spirocuta</taxon>
        <taxon>Euglenophyceae</taxon>
        <taxon>Eutreptiales</taxon>
        <taxon>Eutreptiaceae</taxon>
        <taxon>Eutreptiella</taxon>
    </lineage>
</organism>
<keyword evidence="1" id="KW-0175">Coiled coil</keyword>
<feature type="region of interest" description="Disordered" evidence="2">
    <location>
        <begin position="739"/>
        <end position="760"/>
    </location>
</feature>
<feature type="region of interest" description="Disordered" evidence="2">
    <location>
        <begin position="1"/>
        <end position="60"/>
    </location>
</feature>
<feature type="compositionally biased region" description="Polar residues" evidence="2">
    <location>
        <begin position="748"/>
        <end position="759"/>
    </location>
</feature>
<dbReference type="EMBL" id="HBGA01045386">
    <property type="protein sequence ID" value="CAD9005472.1"/>
    <property type="molecule type" value="Transcribed_RNA"/>
</dbReference>
<name>A0A7S1N981_9EUGL</name>
<feature type="region of interest" description="Disordered" evidence="2">
    <location>
        <begin position="774"/>
        <end position="1065"/>
    </location>
</feature>
<sequence length="1065" mass="118253">MGVGRGMGMGMAQTMPSLPPALPPLRQSQTATSEPAISSKPLLLDSSEQGGAQSLPPASPIWSRLEAPSVIVPHPPVQPDVASSSSLSLRRSSDMPSASDNLDEAPAGNDLDAFSSAFPDLMPCALLNDSASTPPDSPCNASSSSAFQGPQSADVKPAVTHHRPSPPMPRGTAGHDRSSVRRAEALLQATTNLAREEAQARQRQEQQCSASWQAIWWRCQLEWVAPFEIGRRRSVLDREWKQREQLRSLYVAETSRCLFVSHLEPLNRRRLWDQQQSELSELQASEARIRAQVQTHLTETRAILEQNSELEQQVAELQRLLMAETEAKVKAKAEAKAQLEAQVRAQRAQATVHAAATAALIAIAQAHATAEAKAAAEARCKAQAQAQAEKEAALQAKLQSQMQAFSEAANQALSSALCAMAKIHAEAEEEFQKAIEAERHRAKEMQAAAEAEARREAEMIDAERRHGKQLQEAAEAEARRAQMMEEEREKVQRQQAATIQVGVRSEMQHRNQQRQPLNRGRAAVEMLDESDSARAKMPDGPEGRAQLAAEMKPYSPATAVAEATFEVAPQPLDQDHSSPPLRPPSTDPFLAAMLEVEQDTRIMICEQADTAFRRIESMSIQSLKFHKDVLQLWTDYYRIKHRINLFRSVELQQLEEYLVRGFMMHAELQVWRDIELVEEKAFARLMVARIEAVYIRYQFRKIPLPQRVAAMKAIAQSEAMASHHPHQLAAADPYAQSTYSGAQYGRPHSTSSHYSQHSAYPNAYGRASSVSSHYSQAHYAPSESGQSQSSSRRIVQATPDAKAPSAIASGSGSGSKKPSKKKVIVASPDPDPREQHQPYHQGHAGSSWHGQGPSTQHSHLRSMDRPDSAQSHYSQYSQVSQYSHHSQYAHGQQAYHPQGYSRHPDAESYGGQPKACDWHAASHTQPRYPQGHGFHAPAYRGQPPYPPVERQPTQAQYPAYPLEDESPNPRYGHSQDHWAPGIPDYDERYGQSPSSVVRQLDYGSMQSSSSSHSQPSDSRSHSRSHSHSHSHSHSRSHSQPRSHKGKERSDGFESHTEYERDHYYD</sequence>
<proteinExistence type="predicted"/>
<feature type="compositionally biased region" description="Low complexity" evidence="2">
    <location>
        <begin position="801"/>
        <end position="816"/>
    </location>
</feature>
<feature type="compositionally biased region" description="Low complexity" evidence="2">
    <location>
        <begin position="868"/>
        <end position="896"/>
    </location>
</feature>
<feature type="compositionally biased region" description="Polar residues" evidence="2">
    <location>
        <begin position="26"/>
        <end position="36"/>
    </location>
</feature>
<feature type="coiled-coil region" evidence="1">
    <location>
        <begin position="428"/>
        <end position="494"/>
    </location>
</feature>
<feature type="compositionally biased region" description="Basic and acidic residues" evidence="2">
    <location>
        <begin position="1047"/>
        <end position="1065"/>
    </location>
</feature>
<feature type="region of interest" description="Disordered" evidence="2">
    <location>
        <begin position="72"/>
        <end position="111"/>
    </location>
</feature>
<gene>
    <name evidence="3" type="ORF">EGYM00392_LOCUS16560</name>
</gene>
<feature type="coiled-coil region" evidence="1">
    <location>
        <begin position="300"/>
        <end position="349"/>
    </location>
</feature>